<evidence type="ECO:0000313" key="2">
    <source>
        <dbReference type="EMBL" id="KAJ6639270.1"/>
    </source>
</evidence>
<dbReference type="PANTHER" id="PTHR33480:SF1">
    <property type="entry name" value="TYR RECOMBINASE DOMAIN-CONTAINING PROTEIN"/>
    <property type="match status" value="1"/>
</dbReference>
<accession>A0A9Q0RYW2</accession>
<keyword evidence="3" id="KW-1185">Reference proteome</keyword>
<protein>
    <submittedName>
        <fullName evidence="2">Uncharacterized protein</fullName>
    </submittedName>
</protein>
<evidence type="ECO:0000256" key="1">
    <source>
        <dbReference type="SAM" id="MobiDB-lite"/>
    </source>
</evidence>
<evidence type="ECO:0000313" key="3">
    <source>
        <dbReference type="Proteomes" id="UP001151699"/>
    </source>
</evidence>
<reference evidence="2" key="1">
    <citation type="submission" date="2022-07" db="EMBL/GenBank/DDBJ databases">
        <authorList>
            <person name="Trinca V."/>
            <person name="Uliana J.V.C."/>
            <person name="Torres T.T."/>
            <person name="Ward R.J."/>
            <person name="Monesi N."/>
        </authorList>
    </citation>
    <scope>NUCLEOTIDE SEQUENCE</scope>
    <source>
        <strain evidence="2">HSMRA1968</strain>
        <tissue evidence="2">Whole embryos</tissue>
    </source>
</reference>
<dbReference type="EMBL" id="WJQU01000003">
    <property type="protein sequence ID" value="KAJ6639270.1"/>
    <property type="molecule type" value="Genomic_DNA"/>
</dbReference>
<dbReference type="AlphaFoldDB" id="A0A9Q0RYW2"/>
<organism evidence="2 3">
    <name type="scientific">Pseudolycoriella hygida</name>
    <dbReference type="NCBI Taxonomy" id="35572"/>
    <lineage>
        <taxon>Eukaryota</taxon>
        <taxon>Metazoa</taxon>
        <taxon>Ecdysozoa</taxon>
        <taxon>Arthropoda</taxon>
        <taxon>Hexapoda</taxon>
        <taxon>Insecta</taxon>
        <taxon>Pterygota</taxon>
        <taxon>Neoptera</taxon>
        <taxon>Endopterygota</taxon>
        <taxon>Diptera</taxon>
        <taxon>Nematocera</taxon>
        <taxon>Sciaroidea</taxon>
        <taxon>Sciaridae</taxon>
        <taxon>Pseudolycoriella</taxon>
    </lineage>
</organism>
<dbReference type="OrthoDB" id="8057079at2759"/>
<feature type="compositionally biased region" description="Basic residues" evidence="1">
    <location>
        <begin position="915"/>
        <end position="926"/>
    </location>
</feature>
<sequence length="980" mass="112012">MDEIMESRNIIFSSQRKLKEVKGIFSEFQSIVNKISELQNFSNNLTNQQVSVSNKTIDIRANSRPNDSGYLNDPSNDDFENSSTHNQAYNITDACKRYNSSSPDVLRIIDKEHSSKQRPAHNFGAISNENYDDYLDVPRDGNVEKMCELKAVKTIEASHLNPIKKISAASSCNGNGYSMLKVFDVETPIYDNGFSKERLEMVLEANDMFDYRMDSCTSDDMEVDLMNSCTSGDMDVDTEDVTSLSKSVDGGTALVLGSSNAPAMIDVAYVDFIAEPINTSSIVNASNLFADETSVTTLRECSESNKFDNGLIEVDCEDDFNECKTGEFKRYRGCDNSRMFVPTSDAGPKKYNCKYCNVRTQKLERHLRTVHKNEADVRKYLAFPLRSAERRKVILKIQKDGDFKWNNNKELNNGEYAVRRRPNKKFNKKAWDLLTCPGCLGSFSKSYLRRHWNKECSKNAVKDERGLQQLARAVEGRLHAEASQELVDLFARLRESENIRCIRFDWLVICYGNELCLTHSPHYQQSYICGKLRAAGNFLRQAKLISSEITDMSSIFHVRHCNTVVDAIRYMGKFDHKSKRFGSPGTALTMVTLINTIGDLLASEDMKMDDPVKERDVERFLKVFQRDVRTKISKLASITKIENRRHKNDNIPTTEDVNKLSKYLDSERKACFSHLAQEYSYEMWLKLSQLTMVSIMVYNRRRAGEMQNLLTEDFEKREIVANQCGMLSDSIREEAKRKIKSRVMVRNKLGKRAVPILLKHCWDDWLQLLVHNRRNVGIPESNEFLFALPTQTGRIRTNNVCTIMRSFSVACGAENPSSLRGTNLRKHIASSFSTKNLSDNDISNLTDFLGHAEAVHRAFYRINPLAYQVSKMSFLFDSAQGNGSSNEGSEDNSNYSEDEYKSDDEQAPLTPLKLKATHKSAKKNLKRNMDTKRRERHKITPKKTARASKKNITTTKTKKKRSEKHKETNKNMKTSMKTKK</sequence>
<proteinExistence type="predicted"/>
<feature type="region of interest" description="Disordered" evidence="1">
    <location>
        <begin position="880"/>
        <end position="980"/>
    </location>
</feature>
<name>A0A9Q0RYW2_9DIPT</name>
<dbReference type="Proteomes" id="UP001151699">
    <property type="component" value="Chromosome X"/>
</dbReference>
<feature type="region of interest" description="Disordered" evidence="1">
    <location>
        <begin position="61"/>
        <end position="84"/>
    </location>
</feature>
<feature type="compositionally biased region" description="Basic residues" evidence="1">
    <location>
        <begin position="934"/>
        <end position="949"/>
    </location>
</feature>
<dbReference type="PANTHER" id="PTHR33480">
    <property type="entry name" value="SET DOMAIN-CONTAINING PROTEIN-RELATED"/>
    <property type="match status" value="1"/>
</dbReference>
<comment type="caution">
    <text evidence="2">The sequence shown here is derived from an EMBL/GenBank/DDBJ whole genome shotgun (WGS) entry which is preliminary data.</text>
</comment>
<feature type="compositionally biased region" description="Low complexity" evidence="1">
    <location>
        <begin position="971"/>
        <end position="980"/>
    </location>
</feature>
<gene>
    <name evidence="2" type="ORF">Bhyg_12013</name>
</gene>
<feature type="compositionally biased region" description="Acidic residues" evidence="1">
    <location>
        <begin position="896"/>
        <end position="906"/>
    </location>
</feature>
<feature type="compositionally biased region" description="Low complexity" evidence="1">
    <location>
        <begin position="881"/>
        <end position="895"/>
    </location>
</feature>